<evidence type="ECO:0000256" key="7">
    <source>
        <dbReference type="ARBA" id="ARBA00023242"/>
    </source>
</evidence>
<dbReference type="PANTHER" id="PTHR22930">
    <property type="match status" value="1"/>
</dbReference>
<dbReference type="EMBL" id="UYJE01004218">
    <property type="protein sequence ID" value="VDI26136.1"/>
    <property type="molecule type" value="Genomic_DNA"/>
</dbReference>
<reference evidence="9" key="1">
    <citation type="submission" date="2018-11" db="EMBL/GenBank/DDBJ databases">
        <authorList>
            <person name="Alioto T."/>
            <person name="Alioto T."/>
        </authorList>
    </citation>
    <scope>NUCLEOTIDE SEQUENCE</scope>
</reference>
<comment type="caution">
    <text evidence="9">The sequence shown here is derived from an EMBL/GenBank/DDBJ whole genome shotgun (WGS) entry which is preliminary data.</text>
</comment>
<evidence type="ECO:0000256" key="6">
    <source>
        <dbReference type="ARBA" id="ARBA00022801"/>
    </source>
</evidence>
<dbReference type="OrthoDB" id="10055314at2759"/>
<comment type="cofactor">
    <cofactor evidence="1">
        <name>a divalent metal cation</name>
        <dbReference type="ChEBI" id="CHEBI:60240"/>
    </cofactor>
</comment>
<comment type="similarity">
    <text evidence="3">Belongs to the HARBI1 family.</text>
</comment>
<evidence type="ECO:0000256" key="2">
    <source>
        <dbReference type="ARBA" id="ARBA00004123"/>
    </source>
</evidence>
<dbReference type="GO" id="GO:0016787">
    <property type="term" value="F:hydrolase activity"/>
    <property type="evidence" value="ECO:0007669"/>
    <property type="project" value="UniProtKB-KW"/>
</dbReference>
<keyword evidence="4" id="KW-0540">Nuclease</keyword>
<keyword evidence="7" id="KW-0539">Nucleus</keyword>
<keyword evidence="6" id="KW-0378">Hydrolase</keyword>
<dbReference type="GO" id="GO:0004518">
    <property type="term" value="F:nuclease activity"/>
    <property type="evidence" value="ECO:0007669"/>
    <property type="project" value="UniProtKB-KW"/>
</dbReference>
<evidence type="ECO:0000313" key="9">
    <source>
        <dbReference type="EMBL" id="VDI26136.1"/>
    </source>
</evidence>
<keyword evidence="10" id="KW-1185">Reference proteome</keyword>
<evidence type="ECO:0000256" key="3">
    <source>
        <dbReference type="ARBA" id="ARBA00006958"/>
    </source>
</evidence>
<dbReference type="Pfam" id="PF13359">
    <property type="entry name" value="DDE_Tnp_4"/>
    <property type="match status" value="1"/>
</dbReference>
<dbReference type="AlphaFoldDB" id="A0A8B6DZP9"/>
<sequence length="309" mass="35234">MSKGEEGEDKGDGGHDHGLVLKDDAVLVCQAIIDEYVDGVMPFPSTMDDWKRIAEGFMEKWNFPHALGALDGKHVAYKCPPGSGSTYFNYKKFYSIVLLALVDSDYKFICADIGGRGAASDAQLWNASDLKSAIEDGDLDLPDAEPLPHDTEDIPYFYIGDDAFGLRTFMQKPYGHRALALEERIFNYRLSRARRVVENAFGILSNKFQVLMSTMQHHPSTIRLIVTTRLVLHNLMRTRYPRLQNRPVDHEGRNQEIVPGEWRNGRQMRDCQVVQGPNRDNREEKKVRNTLKHWINSEAGSVPWQHDMI</sequence>
<proteinExistence type="inferred from homology"/>
<dbReference type="GO" id="GO:0005634">
    <property type="term" value="C:nucleus"/>
    <property type="evidence" value="ECO:0007669"/>
    <property type="project" value="UniProtKB-SubCell"/>
</dbReference>
<accession>A0A8B6DZP9</accession>
<organism evidence="9 10">
    <name type="scientific">Mytilus galloprovincialis</name>
    <name type="common">Mediterranean mussel</name>
    <dbReference type="NCBI Taxonomy" id="29158"/>
    <lineage>
        <taxon>Eukaryota</taxon>
        <taxon>Metazoa</taxon>
        <taxon>Spiralia</taxon>
        <taxon>Lophotrochozoa</taxon>
        <taxon>Mollusca</taxon>
        <taxon>Bivalvia</taxon>
        <taxon>Autobranchia</taxon>
        <taxon>Pteriomorphia</taxon>
        <taxon>Mytilida</taxon>
        <taxon>Mytiloidea</taxon>
        <taxon>Mytilidae</taxon>
        <taxon>Mytilinae</taxon>
        <taxon>Mytilus</taxon>
    </lineage>
</organism>
<evidence type="ECO:0000313" key="10">
    <source>
        <dbReference type="Proteomes" id="UP000596742"/>
    </source>
</evidence>
<protein>
    <recommendedName>
        <fullName evidence="8">DDE Tnp4 domain-containing protein</fullName>
    </recommendedName>
</protein>
<dbReference type="PANTHER" id="PTHR22930:SF198">
    <property type="entry name" value="DDE TNP4 DOMAIN-CONTAINING PROTEIN"/>
    <property type="match status" value="1"/>
</dbReference>
<feature type="domain" description="DDE Tnp4" evidence="8">
    <location>
        <begin position="70"/>
        <end position="234"/>
    </location>
</feature>
<dbReference type="InterPro" id="IPR027806">
    <property type="entry name" value="HARBI1_dom"/>
</dbReference>
<evidence type="ECO:0000256" key="4">
    <source>
        <dbReference type="ARBA" id="ARBA00022722"/>
    </source>
</evidence>
<evidence type="ECO:0000259" key="8">
    <source>
        <dbReference type="Pfam" id="PF13359"/>
    </source>
</evidence>
<gene>
    <name evidence="9" type="ORF">MGAL_10B011681</name>
</gene>
<dbReference type="InterPro" id="IPR045249">
    <property type="entry name" value="HARBI1-like"/>
</dbReference>
<comment type="subcellular location">
    <subcellularLocation>
        <location evidence="2">Nucleus</location>
    </subcellularLocation>
</comment>
<keyword evidence="5" id="KW-0479">Metal-binding</keyword>
<evidence type="ECO:0000256" key="1">
    <source>
        <dbReference type="ARBA" id="ARBA00001968"/>
    </source>
</evidence>
<dbReference type="Proteomes" id="UP000596742">
    <property type="component" value="Unassembled WGS sequence"/>
</dbReference>
<name>A0A8B6DZP9_MYTGA</name>
<dbReference type="GO" id="GO:0046872">
    <property type="term" value="F:metal ion binding"/>
    <property type="evidence" value="ECO:0007669"/>
    <property type="project" value="UniProtKB-KW"/>
</dbReference>
<evidence type="ECO:0000256" key="5">
    <source>
        <dbReference type="ARBA" id="ARBA00022723"/>
    </source>
</evidence>